<dbReference type="VEuPathDB" id="FungiDB:JI435_085710"/>
<evidence type="ECO:0000313" key="2">
    <source>
        <dbReference type="EMBL" id="QRC97656.1"/>
    </source>
</evidence>
<organism evidence="2 3">
    <name type="scientific">Phaeosphaeria nodorum (strain SN15 / ATCC MYA-4574 / FGSC 10173)</name>
    <name type="common">Glume blotch fungus</name>
    <name type="synonym">Parastagonospora nodorum</name>
    <dbReference type="NCBI Taxonomy" id="321614"/>
    <lineage>
        <taxon>Eukaryota</taxon>
        <taxon>Fungi</taxon>
        <taxon>Dikarya</taxon>
        <taxon>Ascomycota</taxon>
        <taxon>Pezizomycotina</taxon>
        <taxon>Dothideomycetes</taxon>
        <taxon>Pleosporomycetidae</taxon>
        <taxon>Pleosporales</taxon>
        <taxon>Pleosporineae</taxon>
        <taxon>Phaeosphaeriaceae</taxon>
        <taxon>Parastagonospora</taxon>
    </lineage>
</organism>
<keyword evidence="3" id="KW-1185">Reference proteome</keyword>
<feature type="chain" id="PRO_5031169670" evidence="1">
    <location>
        <begin position="22"/>
        <end position="362"/>
    </location>
</feature>
<proteinExistence type="predicted"/>
<reference evidence="3" key="1">
    <citation type="journal article" date="2021" name="BMC Genomics">
        <title>Chromosome-level genome assembly and manually-curated proteome of model necrotroph Parastagonospora nodorum Sn15 reveals a genome-wide trove of candidate effector homologs, and redundancy of virulence-related functions within an accessory chromosome.</title>
        <authorList>
            <person name="Bertazzoni S."/>
            <person name="Jones D.A.B."/>
            <person name="Phan H.T."/>
            <person name="Tan K.-C."/>
            <person name="Hane J.K."/>
        </authorList>
    </citation>
    <scope>NUCLEOTIDE SEQUENCE [LARGE SCALE GENOMIC DNA]</scope>
    <source>
        <strain evidence="3">SN15 / ATCC MYA-4574 / FGSC 10173)</strain>
    </source>
</reference>
<gene>
    <name evidence="2" type="ORF">JI435_085710</name>
</gene>
<evidence type="ECO:0000313" key="3">
    <source>
        <dbReference type="Proteomes" id="UP000663193"/>
    </source>
</evidence>
<dbReference type="OrthoDB" id="3685541at2759"/>
<sequence>MMQYLKLTLAVTGMLAAVIIAAPTEISTPETSAVNIGERTPQSQCGYYWKIEKDGRMPAYTNGHYENIEGSTHMNSFDNNNCGICMVFRERDAQGDILWSGGPGQGATDKVRGGQSYYCIDSSLPPRVGATDSDKVVSTRDPISPMRICGNYWDDRHQHPQDAFANGHYENVEINTVMWGFNNFDCGICMVFAGRDVQGDQLWWGGPGTSISKQVKGAQSYYCIYGDLPPKTNATGIVKAIATREIVLPSPFTTRETAVISSPIKNFTKTVCSKTNGLEKRDVFCGNYTAVIPGVEEQVFSIAANGNYENTIDHATMTSFSNQICGFCIVFKGPDCTGEEMYWGGPGDHTNNVKGAQSYFCY</sequence>
<name>A0A7U2F390_PHANO</name>
<accession>A0A7U2F390</accession>
<keyword evidence="1" id="KW-0732">Signal</keyword>
<dbReference type="Proteomes" id="UP000663193">
    <property type="component" value="Chromosome 7"/>
</dbReference>
<feature type="signal peptide" evidence="1">
    <location>
        <begin position="1"/>
        <end position="21"/>
    </location>
</feature>
<dbReference type="EMBL" id="CP069029">
    <property type="protein sequence ID" value="QRC97656.1"/>
    <property type="molecule type" value="Genomic_DNA"/>
</dbReference>
<evidence type="ECO:0000256" key="1">
    <source>
        <dbReference type="SAM" id="SignalP"/>
    </source>
</evidence>
<dbReference type="AlphaFoldDB" id="A0A7U2F390"/>
<protein>
    <submittedName>
        <fullName evidence="2">Uncharacterized protein</fullName>
    </submittedName>
</protein>